<dbReference type="EMBL" id="BAABAF010000010">
    <property type="protein sequence ID" value="GAA3775922.1"/>
    <property type="molecule type" value="Genomic_DNA"/>
</dbReference>
<comment type="caution">
    <text evidence="1">The sequence shown here is derived from an EMBL/GenBank/DDBJ whole genome shotgun (WGS) entry which is preliminary data.</text>
</comment>
<dbReference type="InterPro" id="IPR036412">
    <property type="entry name" value="HAD-like_sf"/>
</dbReference>
<dbReference type="Proteomes" id="UP001500540">
    <property type="component" value="Unassembled WGS sequence"/>
</dbReference>
<keyword evidence="2" id="KW-1185">Reference proteome</keyword>
<sequence>MRPRRPGTIVVHEGRVVSASGIDRATVDRVIDLQMMDAADWSFAMDNAHPDIRAAARYLAPSHADAGVVTVLARLLARRPAVG</sequence>
<name>A0ABP7H1P6_9MICO</name>
<proteinExistence type="predicted"/>
<protein>
    <submittedName>
        <fullName evidence="1">Uncharacterized protein</fullName>
    </submittedName>
</protein>
<dbReference type="InterPro" id="IPR023214">
    <property type="entry name" value="HAD_sf"/>
</dbReference>
<gene>
    <name evidence="1" type="ORF">GCM10022240_29370</name>
</gene>
<accession>A0ABP7H1P6</accession>
<evidence type="ECO:0000313" key="2">
    <source>
        <dbReference type="Proteomes" id="UP001500540"/>
    </source>
</evidence>
<reference evidence="2" key="1">
    <citation type="journal article" date="2019" name="Int. J. Syst. Evol. Microbiol.">
        <title>The Global Catalogue of Microorganisms (GCM) 10K type strain sequencing project: providing services to taxonomists for standard genome sequencing and annotation.</title>
        <authorList>
            <consortium name="The Broad Institute Genomics Platform"/>
            <consortium name="The Broad Institute Genome Sequencing Center for Infectious Disease"/>
            <person name="Wu L."/>
            <person name="Ma J."/>
        </authorList>
    </citation>
    <scope>NUCLEOTIDE SEQUENCE [LARGE SCALE GENOMIC DNA]</scope>
    <source>
        <strain evidence="2">JCM 16950</strain>
    </source>
</reference>
<dbReference type="RefSeq" id="WP_344784950.1">
    <property type="nucleotide sequence ID" value="NZ_BAABAF010000010.1"/>
</dbReference>
<dbReference type="Pfam" id="PF08282">
    <property type="entry name" value="Hydrolase_3"/>
    <property type="match status" value="1"/>
</dbReference>
<organism evidence="1 2">
    <name type="scientific">Microbacterium kribbense</name>
    <dbReference type="NCBI Taxonomy" id="433645"/>
    <lineage>
        <taxon>Bacteria</taxon>
        <taxon>Bacillati</taxon>
        <taxon>Actinomycetota</taxon>
        <taxon>Actinomycetes</taxon>
        <taxon>Micrococcales</taxon>
        <taxon>Microbacteriaceae</taxon>
        <taxon>Microbacterium</taxon>
    </lineage>
</organism>
<evidence type="ECO:0000313" key="1">
    <source>
        <dbReference type="EMBL" id="GAA3775922.1"/>
    </source>
</evidence>
<dbReference type="Gene3D" id="3.40.50.1000">
    <property type="entry name" value="HAD superfamily/HAD-like"/>
    <property type="match status" value="1"/>
</dbReference>
<dbReference type="SUPFAM" id="SSF56784">
    <property type="entry name" value="HAD-like"/>
    <property type="match status" value="1"/>
</dbReference>